<evidence type="ECO:0000256" key="2">
    <source>
        <dbReference type="ARBA" id="ARBA00022737"/>
    </source>
</evidence>
<keyword evidence="2" id="KW-0677">Repeat</keyword>
<feature type="repeat" description="FG-GAP" evidence="4">
    <location>
        <begin position="103"/>
        <end position="160"/>
    </location>
</feature>
<keyword evidence="5 7" id="KW-0401">Integrin</keyword>
<evidence type="ECO:0000256" key="5">
    <source>
        <dbReference type="RuleBase" id="RU003762"/>
    </source>
</evidence>
<organism evidence="7 8">
    <name type="scientific">Penaeus vannamei</name>
    <name type="common">Whiteleg shrimp</name>
    <name type="synonym">Litopenaeus vannamei</name>
    <dbReference type="NCBI Taxonomy" id="6689"/>
    <lineage>
        <taxon>Eukaryota</taxon>
        <taxon>Metazoa</taxon>
        <taxon>Ecdysozoa</taxon>
        <taxon>Arthropoda</taxon>
        <taxon>Crustacea</taxon>
        <taxon>Multicrustacea</taxon>
        <taxon>Malacostraca</taxon>
        <taxon>Eumalacostraca</taxon>
        <taxon>Eucarida</taxon>
        <taxon>Decapoda</taxon>
        <taxon>Dendrobranchiata</taxon>
        <taxon>Penaeoidea</taxon>
        <taxon>Penaeidae</taxon>
        <taxon>Penaeus</taxon>
    </lineage>
</organism>
<dbReference type="Gene3D" id="2.130.10.130">
    <property type="entry name" value="Integrin alpha, N-terminal"/>
    <property type="match status" value="1"/>
</dbReference>
<dbReference type="PANTHER" id="PTHR23220">
    <property type="entry name" value="INTEGRIN ALPHA"/>
    <property type="match status" value="1"/>
</dbReference>
<dbReference type="GO" id="GO:0098609">
    <property type="term" value="P:cell-cell adhesion"/>
    <property type="evidence" value="ECO:0007669"/>
    <property type="project" value="TreeGrafter"/>
</dbReference>
<reference evidence="7 8" key="1">
    <citation type="submission" date="2018-04" db="EMBL/GenBank/DDBJ databases">
        <authorList>
            <person name="Zhang X."/>
            <person name="Yuan J."/>
            <person name="Li F."/>
            <person name="Xiang J."/>
        </authorList>
    </citation>
    <scope>NUCLEOTIDE SEQUENCE [LARGE SCALE GENOMIC DNA]</scope>
    <source>
        <tissue evidence="7">Muscle</tissue>
    </source>
</reference>
<keyword evidence="5" id="KW-0675">Receptor</keyword>
<feature type="compositionally biased region" description="Basic residues" evidence="6">
    <location>
        <begin position="1"/>
        <end position="12"/>
    </location>
</feature>
<comment type="subcellular location">
    <subcellularLocation>
        <location evidence="5">Membrane</location>
        <topology evidence="5">Single-pass type I membrane protein</topology>
    </subcellularLocation>
</comment>
<dbReference type="InterPro" id="IPR013517">
    <property type="entry name" value="FG-GAP"/>
</dbReference>
<reference evidence="7 8" key="2">
    <citation type="submission" date="2019-01" db="EMBL/GenBank/DDBJ databases">
        <title>The decoding of complex shrimp genome reveals the adaptation for benthos swimmer, frequently molting mechanism and breeding impact on genome.</title>
        <authorList>
            <person name="Sun Y."/>
            <person name="Gao Y."/>
            <person name="Yu Y."/>
        </authorList>
    </citation>
    <scope>NUCLEOTIDE SEQUENCE [LARGE SCALE GENOMIC DNA]</scope>
    <source>
        <tissue evidence="7">Muscle</tissue>
    </source>
</reference>
<dbReference type="GO" id="GO:0007160">
    <property type="term" value="P:cell-matrix adhesion"/>
    <property type="evidence" value="ECO:0007669"/>
    <property type="project" value="TreeGrafter"/>
</dbReference>
<keyword evidence="3" id="KW-0325">Glycoprotein</keyword>
<dbReference type="GO" id="GO:0005178">
    <property type="term" value="F:integrin binding"/>
    <property type="evidence" value="ECO:0007669"/>
    <property type="project" value="TreeGrafter"/>
</dbReference>
<evidence type="ECO:0000256" key="4">
    <source>
        <dbReference type="PROSITE-ProRule" id="PRU00803"/>
    </source>
</evidence>
<dbReference type="SUPFAM" id="SSF69318">
    <property type="entry name" value="Integrin alpha N-terminal domain"/>
    <property type="match status" value="1"/>
</dbReference>
<evidence type="ECO:0000256" key="3">
    <source>
        <dbReference type="ARBA" id="ARBA00023180"/>
    </source>
</evidence>
<dbReference type="PRINTS" id="PR01185">
    <property type="entry name" value="INTEGRINA"/>
</dbReference>
<keyword evidence="8" id="KW-1185">Reference proteome</keyword>
<evidence type="ECO:0000256" key="1">
    <source>
        <dbReference type="ARBA" id="ARBA00022729"/>
    </source>
</evidence>
<feature type="repeat" description="FG-GAP" evidence="4">
    <location>
        <begin position="164"/>
        <end position="226"/>
    </location>
</feature>
<dbReference type="PANTHER" id="PTHR23220:SF133">
    <property type="entry name" value="INTEGRIN ALPHA-PS2"/>
    <property type="match status" value="1"/>
</dbReference>
<dbReference type="SMART" id="SM00191">
    <property type="entry name" value="Int_alpha"/>
    <property type="match status" value="3"/>
</dbReference>
<gene>
    <name evidence="7" type="ORF">C7M84_012998</name>
</gene>
<dbReference type="OrthoDB" id="6373653at2759"/>
<evidence type="ECO:0000256" key="6">
    <source>
        <dbReference type="SAM" id="MobiDB-lite"/>
    </source>
</evidence>
<dbReference type="STRING" id="6689.A0A3R7M119"/>
<protein>
    <submittedName>
        <fullName evidence="7">Integrin alpha 5</fullName>
    </submittedName>
</protein>
<proteinExistence type="inferred from homology"/>
<dbReference type="Proteomes" id="UP000283509">
    <property type="component" value="Unassembled WGS sequence"/>
</dbReference>
<feature type="repeat" description="FG-GAP" evidence="4">
    <location>
        <begin position="40"/>
        <end position="102"/>
    </location>
</feature>
<keyword evidence="5" id="KW-0130">Cell adhesion</keyword>
<dbReference type="InterPro" id="IPR000413">
    <property type="entry name" value="Integrin_alpha"/>
</dbReference>
<dbReference type="GO" id="GO:0033627">
    <property type="term" value="P:cell adhesion mediated by integrin"/>
    <property type="evidence" value="ECO:0007669"/>
    <property type="project" value="TreeGrafter"/>
</dbReference>
<accession>A0A3R7M119</accession>
<comment type="caution">
    <text evidence="7">The sequence shown here is derived from an EMBL/GenBank/DDBJ whole genome shotgun (WGS) entry which is preliminary data.</text>
</comment>
<dbReference type="Gene3D" id="2.60.40.1460">
    <property type="entry name" value="Integrin domains. Chain A, domain 2"/>
    <property type="match status" value="1"/>
</dbReference>
<dbReference type="InterPro" id="IPR013519">
    <property type="entry name" value="Int_alpha_beta-p"/>
</dbReference>
<dbReference type="GO" id="GO:0008305">
    <property type="term" value="C:integrin complex"/>
    <property type="evidence" value="ECO:0007669"/>
    <property type="project" value="InterPro"/>
</dbReference>
<evidence type="ECO:0000313" key="7">
    <source>
        <dbReference type="EMBL" id="ROT68847.1"/>
    </source>
</evidence>
<sequence>MASRRWWPRRRPTQTTPQRANGRRPWRQIAFYEATSLRPAAAPRLAGSSLATKFGFSLAAGDWDGDGAADLAAGAPLAHDGKNAPDAGAVYVYYAPAKTVSPRPALEIRGRTAWARFGHALACLGDVDRDGFDDLAVGAPFDSDGGSVYVFHGRPEGLGAEPTQVLRASDFDGAVRGFGFSIDGGIDMDANGYPDVLVGAAASDSAVFIRSAPVLAVEGAVAFDPPEVSLNNRSCSVSGGRADAGGEAAVCLQLKRPLFLAAVNVTLQLDPKQGRLAFVHYKQNQITYEAILSQGGGPGDVRTFEVYVLVSVLEG</sequence>
<dbReference type="EMBL" id="QCYY01002627">
    <property type="protein sequence ID" value="ROT68847.1"/>
    <property type="molecule type" value="Genomic_DNA"/>
</dbReference>
<dbReference type="InterPro" id="IPR028994">
    <property type="entry name" value="Integrin_alpha_N"/>
</dbReference>
<evidence type="ECO:0000313" key="8">
    <source>
        <dbReference type="Proteomes" id="UP000283509"/>
    </source>
</evidence>
<feature type="region of interest" description="Disordered" evidence="6">
    <location>
        <begin position="1"/>
        <end position="23"/>
    </location>
</feature>
<comment type="similarity">
    <text evidence="5">Belongs to the integrin alpha chain family.</text>
</comment>
<dbReference type="GO" id="GO:0007229">
    <property type="term" value="P:integrin-mediated signaling pathway"/>
    <property type="evidence" value="ECO:0007669"/>
    <property type="project" value="UniProtKB-KW"/>
</dbReference>
<dbReference type="PROSITE" id="PS51470">
    <property type="entry name" value="FG_GAP"/>
    <property type="match status" value="3"/>
</dbReference>
<dbReference type="Pfam" id="PF01839">
    <property type="entry name" value="FG-GAP"/>
    <property type="match status" value="2"/>
</dbReference>
<dbReference type="AlphaFoldDB" id="A0A3R7M119"/>
<name>A0A3R7M119_PENVA</name>
<keyword evidence="1" id="KW-0732">Signal</keyword>
<dbReference type="GO" id="GO:0009897">
    <property type="term" value="C:external side of plasma membrane"/>
    <property type="evidence" value="ECO:0007669"/>
    <property type="project" value="TreeGrafter"/>
</dbReference>